<dbReference type="EMBL" id="JARESE010000028">
    <property type="protein sequence ID" value="MDE8651896.1"/>
    <property type="molecule type" value="Genomic_DNA"/>
</dbReference>
<sequence length="47" mass="5581">MGQTDWMRNPLGRGKAARELEVDEDETRWDDRLRKVAKMKPKPENPE</sequence>
<proteinExistence type="predicted"/>
<reference evidence="2 3" key="1">
    <citation type="submission" date="2023-03" db="EMBL/GenBank/DDBJ databases">
        <title>NovoSphingobium album sp. nov. isolated from polycyclic aromatic hydrocarbons- and heavy-metal polluted soil.</title>
        <authorList>
            <person name="Liu Z."/>
            <person name="Wang K."/>
        </authorList>
    </citation>
    <scope>NUCLEOTIDE SEQUENCE [LARGE SCALE GENOMIC DNA]</scope>
    <source>
        <strain evidence="2 3">H3SJ31-1</strain>
    </source>
</reference>
<evidence type="ECO:0000256" key="1">
    <source>
        <dbReference type="SAM" id="MobiDB-lite"/>
    </source>
</evidence>
<feature type="region of interest" description="Disordered" evidence="1">
    <location>
        <begin position="1"/>
        <end position="26"/>
    </location>
</feature>
<comment type="caution">
    <text evidence="2">The sequence shown here is derived from an EMBL/GenBank/DDBJ whole genome shotgun (WGS) entry which is preliminary data.</text>
</comment>
<accession>A0ABT5WQ63</accession>
<evidence type="ECO:0000313" key="2">
    <source>
        <dbReference type="EMBL" id="MDE8651896.1"/>
    </source>
</evidence>
<protein>
    <submittedName>
        <fullName evidence="2">Uncharacterized protein</fullName>
    </submittedName>
</protein>
<gene>
    <name evidence="2" type="ORF">PYV00_09205</name>
</gene>
<name>A0ABT5WQ63_9SPHN</name>
<dbReference type="RefSeq" id="WP_275227978.1">
    <property type="nucleotide sequence ID" value="NZ_JARESE010000028.1"/>
</dbReference>
<evidence type="ECO:0000313" key="3">
    <source>
        <dbReference type="Proteomes" id="UP001216253"/>
    </source>
</evidence>
<organism evidence="2 3">
    <name type="scientific">Novosphingobium album</name>
    <name type="common">ex Liu et al. 2023</name>
    <dbReference type="NCBI Taxonomy" id="3031130"/>
    <lineage>
        <taxon>Bacteria</taxon>
        <taxon>Pseudomonadati</taxon>
        <taxon>Pseudomonadota</taxon>
        <taxon>Alphaproteobacteria</taxon>
        <taxon>Sphingomonadales</taxon>
        <taxon>Sphingomonadaceae</taxon>
        <taxon>Novosphingobium</taxon>
    </lineage>
</organism>
<dbReference type="Proteomes" id="UP001216253">
    <property type="component" value="Unassembled WGS sequence"/>
</dbReference>
<keyword evidence="3" id="KW-1185">Reference proteome</keyword>